<accession>A0A834SPV4</accession>
<gene>
    <name evidence="1" type="ORF">G2W53_035208</name>
</gene>
<organism evidence="1 2">
    <name type="scientific">Senna tora</name>
    <dbReference type="NCBI Taxonomy" id="362788"/>
    <lineage>
        <taxon>Eukaryota</taxon>
        <taxon>Viridiplantae</taxon>
        <taxon>Streptophyta</taxon>
        <taxon>Embryophyta</taxon>
        <taxon>Tracheophyta</taxon>
        <taxon>Spermatophyta</taxon>
        <taxon>Magnoliopsida</taxon>
        <taxon>eudicotyledons</taxon>
        <taxon>Gunneridae</taxon>
        <taxon>Pentapetalae</taxon>
        <taxon>rosids</taxon>
        <taxon>fabids</taxon>
        <taxon>Fabales</taxon>
        <taxon>Fabaceae</taxon>
        <taxon>Caesalpinioideae</taxon>
        <taxon>Cassia clade</taxon>
        <taxon>Senna</taxon>
    </lineage>
</organism>
<dbReference type="AlphaFoldDB" id="A0A834SPV4"/>
<dbReference type="OrthoDB" id="1845088at2759"/>
<protein>
    <submittedName>
        <fullName evidence="1">Putative mitochondrial protein</fullName>
    </submittedName>
</protein>
<name>A0A834SPV4_9FABA</name>
<dbReference type="Proteomes" id="UP000634136">
    <property type="component" value="Unassembled WGS sequence"/>
</dbReference>
<keyword evidence="2" id="KW-1185">Reference proteome</keyword>
<evidence type="ECO:0000313" key="1">
    <source>
        <dbReference type="EMBL" id="KAF7808465.1"/>
    </source>
</evidence>
<dbReference type="EMBL" id="JAAIUW010000011">
    <property type="protein sequence ID" value="KAF7808465.1"/>
    <property type="molecule type" value="Genomic_DNA"/>
</dbReference>
<proteinExistence type="predicted"/>
<sequence>MVATDSMASSGSIGSTTSSMTTVSKGYSLFSSSSHSTSVKLDRSNYLLWHYVVLSLIEGNFLESHIDGTEAAPQKLIQKDGESTSLRRTPNLVAFVLVYNEDVLITSNDSTFLKEFTSKLNDTFALKDLGSVYYSLGIEGDRLQLKMVSQ</sequence>
<comment type="caution">
    <text evidence="1">The sequence shown here is derived from an EMBL/GenBank/DDBJ whole genome shotgun (WGS) entry which is preliminary data.</text>
</comment>
<reference evidence="1" key="1">
    <citation type="submission" date="2020-09" db="EMBL/GenBank/DDBJ databases">
        <title>Genome-Enabled Discovery of Anthraquinone Biosynthesis in Senna tora.</title>
        <authorList>
            <person name="Kang S.-H."/>
            <person name="Pandey R.P."/>
            <person name="Lee C.-M."/>
            <person name="Sim J.-S."/>
            <person name="Jeong J.-T."/>
            <person name="Choi B.-S."/>
            <person name="Jung M."/>
            <person name="Ginzburg D."/>
            <person name="Zhao K."/>
            <person name="Won S.Y."/>
            <person name="Oh T.-J."/>
            <person name="Yu Y."/>
            <person name="Kim N.-H."/>
            <person name="Lee O.R."/>
            <person name="Lee T.-H."/>
            <person name="Bashyal P."/>
            <person name="Kim T.-S."/>
            <person name="Lee W.-H."/>
            <person name="Kawkins C."/>
            <person name="Kim C.-K."/>
            <person name="Kim J.S."/>
            <person name="Ahn B.O."/>
            <person name="Rhee S.Y."/>
            <person name="Sohng J.K."/>
        </authorList>
    </citation>
    <scope>NUCLEOTIDE SEQUENCE</scope>
    <source>
        <tissue evidence="1">Leaf</tissue>
    </source>
</reference>
<evidence type="ECO:0000313" key="2">
    <source>
        <dbReference type="Proteomes" id="UP000634136"/>
    </source>
</evidence>